<feature type="compositionally biased region" description="Low complexity" evidence="2">
    <location>
        <begin position="221"/>
        <end position="238"/>
    </location>
</feature>
<dbReference type="Proteomes" id="UP000504631">
    <property type="component" value="Unplaced"/>
</dbReference>
<feature type="compositionally biased region" description="Basic and acidic residues" evidence="2">
    <location>
        <begin position="197"/>
        <end position="214"/>
    </location>
</feature>
<dbReference type="InterPro" id="IPR029060">
    <property type="entry name" value="PIN-like_dom_sf"/>
</dbReference>
<dbReference type="CDD" id="cd18727">
    <property type="entry name" value="PIN_Swt1-like"/>
    <property type="match status" value="1"/>
</dbReference>
<feature type="compositionally biased region" description="Basic and acidic residues" evidence="2">
    <location>
        <begin position="111"/>
        <end position="124"/>
    </location>
</feature>
<dbReference type="GO" id="GO:0005634">
    <property type="term" value="C:nucleus"/>
    <property type="evidence" value="ECO:0007669"/>
    <property type="project" value="TreeGrafter"/>
</dbReference>
<dbReference type="KEGG" id="bvk:117235001"/>
<dbReference type="GeneID" id="117235001"/>
<dbReference type="CTD" id="54823"/>
<dbReference type="InterPro" id="IPR002716">
    <property type="entry name" value="PIN_dom"/>
</dbReference>
<protein>
    <submittedName>
        <fullName evidence="5">Transcriptional protein SWT1 isoform X1</fullName>
    </submittedName>
</protein>
<feature type="compositionally biased region" description="Polar residues" evidence="2">
    <location>
        <begin position="72"/>
        <end position="85"/>
    </location>
</feature>
<dbReference type="Gene3D" id="3.40.50.1010">
    <property type="entry name" value="5'-nuclease"/>
    <property type="match status" value="1"/>
</dbReference>
<feature type="compositionally biased region" description="Basic residues" evidence="2">
    <location>
        <begin position="50"/>
        <end position="59"/>
    </location>
</feature>
<name>A0A6J3KHV8_9HYME</name>
<evidence type="ECO:0000313" key="5">
    <source>
        <dbReference type="RefSeq" id="XP_033352500.1"/>
    </source>
</evidence>
<dbReference type="PANTHER" id="PTHR16161:SF0">
    <property type="entry name" value="TRANSCRIPTIONAL PROTEIN SWT1"/>
    <property type="match status" value="1"/>
</dbReference>
<dbReference type="SMART" id="SM00670">
    <property type="entry name" value="PINc"/>
    <property type="match status" value="1"/>
</dbReference>
<dbReference type="CDD" id="cd00201">
    <property type="entry name" value="WW"/>
    <property type="match status" value="1"/>
</dbReference>
<proteinExistence type="predicted"/>
<keyword evidence="1" id="KW-0175">Coiled coil</keyword>
<feature type="region of interest" description="Disordered" evidence="2">
    <location>
        <begin position="296"/>
        <end position="316"/>
    </location>
</feature>
<accession>A0A6J3KHV8</accession>
<dbReference type="InterPro" id="IPR001202">
    <property type="entry name" value="WW_dom"/>
</dbReference>
<dbReference type="RefSeq" id="XP_033352500.1">
    <property type="nucleotide sequence ID" value="XM_033496609.1"/>
</dbReference>
<dbReference type="Pfam" id="PF13638">
    <property type="entry name" value="PIN_4"/>
    <property type="match status" value="1"/>
</dbReference>
<feature type="domain" description="WW" evidence="3">
    <location>
        <begin position="4"/>
        <end position="35"/>
    </location>
</feature>
<dbReference type="AlphaFoldDB" id="A0A6J3KHV8"/>
<evidence type="ECO:0000256" key="1">
    <source>
        <dbReference type="SAM" id="Coils"/>
    </source>
</evidence>
<dbReference type="InterPro" id="IPR052626">
    <property type="entry name" value="SWT1_Regulator"/>
</dbReference>
<feature type="region of interest" description="Disordered" evidence="2">
    <location>
        <begin position="45"/>
        <end position="247"/>
    </location>
</feature>
<evidence type="ECO:0000313" key="4">
    <source>
        <dbReference type="Proteomes" id="UP000504631"/>
    </source>
</evidence>
<dbReference type="PANTHER" id="PTHR16161">
    <property type="entry name" value="TRANSCRIPTIONAL PROTEIN SWT1"/>
    <property type="match status" value="1"/>
</dbReference>
<organism evidence="4 5">
    <name type="scientific">Bombus vosnesenskii</name>
    <dbReference type="NCBI Taxonomy" id="207650"/>
    <lineage>
        <taxon>Eukaryota</taxon>
        <taxon>Metazoa</taxon>
        <taxon>Ecdysozoa</taxon>
        <taxon>Arthropoda</taxon>
        <taxon>Hexapoda</taxon>
        <taxon>Insecta</taxon>
        <taxon>Pterygota</taxon>
        <taxon>Neoptera</taxon>
        <taxon>Endopterygota</taxon>
        <taxon>Hymenoptera</taxon>
        <taxon>Apocrita</taxon>
        <taxon>Aculeata</taxon>
        <taxon>Apoidea</taxon>
        <taxon>Anthophila</taxon>
        <taxon>Apidae</taxon>
        <taxon>Bombus</taxon>
        <taxon>Pyrobombus</taxon>
    </lineage>
</organism>
<evidence type="ECO:0000256" key="2">
    <source>
        <dbReference type="SAM" id="MobiDB-lite"/>
    </source>
</evidence>
<keyword evidence="4" id="KW-1185">Reference proteome</keyword>
<gene>
    <name evidence="5" type="primary">LOC117235001</name>
</gene>
<sequence length="985" mass="113277">MMKHKLPENWSIRNSKRYPHKIYYFNEKTKQSSWDIRTEDQTEQVEKKLGRSAKKRKQSQKMNLQNDEDNEAQFTVSERNPSEGSASDKEITRRNILTAKRFHRQTQTKANEGKETPQMKEIRQKMLKKREKIIPRSPQSSKSTKDVSKSPPSRLGKISPLSQKTDVYTYSKESYTPQMQILLEKRQGRTSKSNPKKKTEEDRSNVIDKGENPIKTRLRNQNVSKQKSVSEVSSPSENRSQREVQKGPKVAIVIEKILVGKRKSSNSGEDIPKVQGQKSLKTNLGKERMERLKTSLSSQQCDDNLSHNSPTSSTPAKKFNMPCIFKNTQVRLERLEETHVNNKIANNKSVYTREIKGAANASKDPITTVDNIIKWAYEDSVCEEMPIPSVYKDAEVRLERLRERCSNDKIATNTNLSPPKVKETANASKNLITTSDDLVKSAYEDAFCEEMDWEPLEDEKIMFEVQAVRTQLCTENNVNTTCNIPSNTSKYPLLSEQQAKRHLYIVVDTNVFLSNIDAVELAREAIFKTYDHSIITIPWTVIRELDYIKDDNGKSRPISLCFNARKAINYINKLFSSKQSYVIGQTPEDVAKNKERFSIDCPDDEILQTCLQIRDLGKSVVLLSYDVNLCNKAMIYDIVTLGRNDPLEKVDYLNATNVNKPLSISNNGNRERISLNSTSIMCEELQLSDEIYEDIKSVIRDFLTVIVSKEMYALYGSSWEKYVIIKPPWTTVTVLQCAVKHWIAATSESFRRAAEYILKELLQIFKDISGPKTLKENSYILDKFNDLVQMVNIDKHSVLMLRISKKIDELKDKCREYESQINNHKLCNVIGVENDVEEQERRAQKAFQYFEAAYVYARDMTGITAKTIGMPCTLHYNVPNPVPSVEFIKKTIPEIATNVNKLECNLSAVIEQVKNSCTDYRTLIHLYQTLITFLPENVLIALKLNDVKIEPLDVYCCVKRKEDVLNRGLRQLQELNIHFSRLANY</sequence>
<dbReference type="Gene3D" id="2.20.70.10">
    <property type="match status" value="1"/>
</dbReference>
<feature type="compositionally biased region" description="Polar residues" evidence="2">
    <location>
        <begin position="160"/>
        <end position="179"/>
    </location>
</feature>
<evidence type="ECO:0000259" key="3">
    <source>
        <dbReference type="PROSITE" id="PS50020"/>
    </source>
</evidence>
<dbReference type="SUPFAM" id="SSF88723">
    <property type="entry name" value="PIN domain-like"/>
    <property type="match status" value="1"/>
</dbReference>
<feature type="compositionally biased region" description="Polar residues" evidence="2">
    <location>
        <begin position="296"/>
        <end position="315"/>
    </location>
</feature>
<reference evidence="5" key="1">
    <citation type="submission" date="2025-08" db="UniProtKB">
        <authorList>
            <consortium name="RefSeq"/>
        </authorList>
    </citation>
    <scope>IDENTIFICATION</scope>
    <source>
        <tissue evidence="5">Muscle</tissue>
    </source>
</reference>
<dbReference type="PROSITE" id="PS50020">
    <property type="entry name" value="WW_DOMAIN_2"/>
    <property type="match status" value="1"/>
</dbReference>
<feature type="coiled-coil region" evidence="1">
    <location>
        <begin position="800"/>
        <end position="827"/>
    </location>
</feature>